<name>A0A178ZGP5_9EURO</name>
<keyword evidence="1" id="KW-0853">WD repeat</keyword>
<dbReference type="InterPro" id="IPR052415">
    <property type="entry name" value="Diphthine_MTase"/>
</dbReference>
<reference evidence="5 6" key="1">
    <citation type="submission" date="2016-04" db="EMBL/GenBank/DDBJ databases">
        <title>Draft genome of Fonsecaea erecta CBS 125763.</title>
        <authorList>
            <person name="Weiss V.A."/>
            <person name="Vicente V.A."/>
            <person name="Raittz R.T."/>
            <person name="Moreno L.F."/>
            <person name="De Souza E.M."/>
            <person name="Pedrosa F.O."/>
            <person name="Steffens M.B."/>
            <person name="Faoro H."/>
            <person name="Tadra-Sfeir M.Z."/>
            <person name="Najafzadeh M.J."/>
            <person name="Felipe M.S."/>
            <person name="Teixeira M."/>
            <person name="Sun J."/>
            <person name="Xi L."/>
            <person name="Gomes R."/>
            <person name="De Azevedo C.M."/>
            <person name="Salgado C.G."/>
            <person name="Da Silva M.B."/>
            <person name="Nascimento M.F."/>
            <person name="Queiroz-Telles F."/>
            <person name="Attili D.S."/>
            <person name="Gorbushina A."/>
        </authorList>
    </citation>
    <scope>NUCLEOTIDE SEQUENCE [LARGE SCALE GENOMIC DNA]</scope>
    <source>
        <strain evidence="5 6">CBS 125763</strain>
    </source>
</reference>
<dbReference type="Proteomes" id="UP000078343">
    <property type="component" value="Unassembled WGS sequence"/>
</dbReference>
<sequence length="603" mass="64713">MTPPAPSITELMNMVKASIRSYRAKQQAAGGSVPDRVSPLSLIKMATATEEDIEYTARTADQEVDTVAICPTHPDYMVVGTYSLLKKDEPGDYTGQTRRGSLQVMTVVSRFRPRYAGMLPPSLDRVDFPCAVLDMHFHPADSTLLGVATSNAAVHFFRFIAHGDVLGRRVITKLLPLGFVVVAQNDEHGLVPLVTQFTWFPETRTHGVVGISDVIDVGFAATTSFGDTKVVKVSVPAIKDLFDQRADQSLLRQLTPSLNEVVHKHELEAWTVAVVDFGAASLSAGAADETWSSSSSSSSNARVILSGGDDSALIASSISQTCTATHPAGLTSTSLSSDDTTPFNAMPLWKDRRSHTAGVVAILPLSPVRLRAGYDADTRKDIVPVVTGSYDEFIRVFEIDTKTYRASFKTELRLDGGVWRLKVLDQYYSTTRRSEAGQDQGQGQGHAYSHHHTLILASLMHAGAAIVRVTRAASAAAAATMSGSSSPAAAGGGGGGDTWTITPVTFFRGSHESMVYCCDARLDSHGGGGSSSGGGQYQQVRKQARGGRDEEDGDEEDADARDGGSSAQDAQKAPPVYTVVSTSFYDMKICTWKFVDEFKVQNQ</sequence>
<evidence type="ECO:0000256" key="4">
    <source>
        <dbReference type="SAM" id="MobiDB-lite"/>
    </source>
</evidence>
<dbReference type="SUPFAM" id="SSF50978">
    <property type="entry name" value="WD40 repeat-like"/>
    <property type="match status" value="1"/>
</dbReference>
<dbReference type="OrthoDB" id="1930760at2759"/>
<keyword evidence="6" id="KW-1185">Reference proteome</keyword>
<dbReference type="GeneID" id="30010425"/>
<dbReference type="InterPro" id="IPR036322">
    <property type="entry name" value="WD40_repeat_dom_sf"/>
</dbReference>
<organism evidence="5 6">
    <name type="scientific">Fonsecaea erecta</name>
    <dbReference type="NCBI Taxonomy" id="1367422"/>
    <lineage>
        <taxon>Eukaryota</taxon>
        <taxon>Fungi</taxon>
        <taxon>Dikarya</taxon>
        <taxon>Ascomycota</taxon>
        <taxon>Pezizomycotina</taxon>
        <taxon>Eurotiomycetes</taxon>
        <taxon>Chaetothyriomycetidae</taxon>
        <taxon>Chaetothyriales</taxon>
        <taxon>Herpotrichiellaceae</taxon>
        <taxon>Fonsecaea</taxon>
    </lineage>
</organism>
<evidence type="ECO:0000313" key="5">
    <source>
        <dbReference type="EMBL" id="OAP58960.1"/>
    </source>
</evidence>
<comment type="caution">
    <text evidence="5">The sequence shown here is derived from an EMBL/GenBank/DDBJ whole genome shotgun (WGS) entry which is preliminary data.</text>
</comment>
<feature type="compositionally biased region" description="Acidic residues" evidence="4">
    <location>
        <begin position="549"/>
        <end position="559"/>
    </location>
</feature>
<keyword evidence="2" id="KW-0677">Repeat</keyword>
<accession>A0A178ZGP5</accession>
<dbReference type="EMBL" id="LVYI01000005">
    <property type="protein sequence ID" value="OAP58960.1"/>
    <property type="molecule type" value="Genomic_DNA"/>
</dbReference>
<evidence type="ECO:0000256" key="2">
    <source>
        <dbReference type="ARBA" id="ARBA00022737"/>
    </source>
</evidence>
<dbReference type="STRING" id="1367422.A0A178ZGP5"/>
<protein>
    <submittedName>
        <fullName evidence="5">Uncharacterized protein</fullName>
    </submittedName>
</protein>
<evidence type="ECO:0000256" key="3">
    <source>
        <dbReference type="ARBA" id="ARBA00043952"/>
    </source>
</evidence>
<dbReference type="GO" id="GO:0005737">
    <property type="term" value="C:cytoplasm"/>
    <property type="evidence" value="ECO:0007669"/>
    <property type="project" value="TreeGrafter"/>
</dbReference>
<feature type="region of interest" description="Disordered" evidence="4">
    <location>
        <begin position="527"/>
        <end position="574"/>
    </location>
</feature>
<dbReference type="GO" id="GO:0061685">
    <property type="term" value="F:diphthine methylesterase activity"/>
    <property type="evidence" value="ECO:0007669"/>
    <property type="project" value="TreeGrafter"/>
</dbReference>
<comment type="pathway">
    <text evidence="3">Protein modification.</text>
</comment>
<evidence type="ECO:0000256" key="1">
    <source>
        <dbReference type="ARBA" id="ARBA00022574"/>
    </source>
</evidence>
<dbReference type="PANTHER" id="PTHR46042">
    <property type="entry name" value="DIPHTHINE METHYLTRANSFERASE"/>
    <property type="match status" value="1"/>
</dbReference>
<dbReference type="PANTHER" id="PTHR46042:SF1">
    <property type="entry name" value="DIPHTHINE METHYLTRANSFERASE"/>
    <property type="match status" value="1"/>
</dbReference>
<feature type="compositionally biased region" description="Gly residues" evidence="4">
    <location>
        <begin position="527"/>
        <end position="536"/>
    </location>
</feature>
<proteinExistence type="predicted"/>
<dbReference type="GO" id="GO:0017183">
    <property type="term" value="P:protein histidyl modification to diphthamide"/>
    <property type="evidence" value="ECO:0007669"/>
    <property type="project" value="TreeGrafter"/>
</dbReference>
<dbReference type="RefSeq" id="XP_018692327.1">
    <property type="nucleotide sequence ID" value="XM_018837767.1"/>
</dbReference>
<dbReference type="AlphaFoldDB" id="A0A178ZGP5"/>
<evidence type="ECO:0000313" key="6">
    <source>
        <dbReference type="Proteomes" id="UP000078343"/>
    </source>
</evidence>
<gene>
    <name evidence="5" type="ORF">AYL99_06257</name>
</gene>